<dbReference type="EMBL" id="JBAMIC010000001">
    <property type="protein sequence ID" value="KAK7114409.1"/>
    <property type="molecule type" value="Genomic_DNA"/>
</dbReference>
<evidence type="ECO:0000313" key="12">
    <source>
        <dbReference type="Proteomes" id="UP001374579"/>
    </source>
</evidence>
<feature type="compositionally biased region" description="Polar residues" evidence="8">
    <location>
        <begin position="432"/>
        <end position="443"/>
    </location>
</feature>
<evidence type="ECO:0000256" key="6">
    <source>
        <dbReference type="ARBA" id="ARBA00023170"/>
    </source>
</evidence>
<name>A0AAN9GN39_9CAEN</name>
<dbReference type="Gene3D" id="1.20.1070.10">
    <property type="entry name" value="Rhodopsin 7-helix transmembrane proteins"/>
    <property type="match status" value="2"/>
</dbReference>
<dbReference type="AlphaFoldDB" id="A0AAN9GN39"/>
<feature type="compositionally biased region" description="Basic and acidic residues" evidence="8">
    <location>
        <begin position="292"/>
        <end position="347"/>
    </location>
</feature>
<evidence type="ECO:0000256" key="7">
    <source>
        <dbReference type="ARBA" id="ARBA00023224"/>
    </source>
</evidence>
<feature type="domain" description="G-protein coupled receptors family 1 profile" evidence="10">
    <location>
        <begin position="76"/>
        <end position="548"/>
    </location>
</feature>
<feature type="transmembrane region" description="Helical" evidence="9">
    <location>
        <begin position="62"/>
        <end position="83"/>
    </location>
</feature>
<dbReference type="InterPro" id="IPR017452">
    <property type="entry name" value="GPCR_Rhodpsn_7TM"/>
</dbReference>
<dbReference type="PANTHER" id="PTHR24243:SF208">
    <property type="entry name" value="PYROKININ-1 RECEPTOR"/>
    <property type="match status" value="1"/>
</dbReference>
<keyword evidence="2 9" id="KW-0812">Transmembrane</keyword>
<keyword evidence="12" id="KW-1185">Reference proteome</keyword>
<keyword evidence="6" id="KW-0675">Receptor</keyword>
<dbReference type="PRINTS" id="PR00237">
    <property type="entry name" value="GPCRRHODOPSN"/>
</dbReference>
<dbReference type="CDD" id="cd00637">
    <property type="entry name" value="7tm_classA_rhodopsin-like"/>
    <property type="match status" value="1"/>
</dbReference>
<evidence type="ECO:0000256" key="1">
    <source>
        <dbReference type="ARBA" id="ARBA00004141"/>
    </source>
</evidence>
<feature type="compositionally biased region" description="Basic and acidic residues" evidence="8">
    <location>
        <begin position="362"/>
        <end position="376"/>
    </location>
</feature>
<feature type="compositionally biased region" description="Polar residues" evidence="8">
    <location>
        <begin position="1"/>
        <end position="13"/>
    </location>
</feature>
<evidence type="ECO:0000256" key="2">
    <source>
        <dbReference type="ARBA" id="ARBA00022692"/>
    </source>
</evidence>
<protein>
    <recommendedName>
        <fullName evidence="10">G-protein coupled receptors family 1 profile domain-containing protein</fullName>
    </recommendedName>
</protein>
<feature type="transmembrane region" description="Helical" evidence="9">
    <location>
        <begin position="136"/>
        <end position="154"/>
    </location>
</feature>
<keyword evidence="3 9" id="KW-1133">Transmembrane helix</keyword>
<evidence type="ECO:0000256" key="8">
    <source>
        <dbReference type="SAM" id="MobiDB-lite"/>
    </source>
</evidence>
<dbReference type="GO" id="GO:0016020">
    <property type="term" value="C:membrane"/>
    <property type="evidence" value="ECO:0007669"/>
    <property type="project" value="UniProtKB-SubCell"/>
</dbReference>
<evidence type="ECO:0000256" key="4">
    <source>
        <dbReference type="ARBA" id="ARBA00023040"/>
    </source>
</evidence>
<keyword evidence="5 9" id="KW-0472">Membrane</keyword>
<feature type="transmembrane region" description="Helical" evidence="9">
    <location>
        <begin position="95"/>
        <end position="116"/>
    </location>
</feature>
<accession>A0AAN9GN39</accession>
<feature type="transmembrane region" description="Helical" evidence="9">
    <location>
        <begin position="175"/>
        <end position="193"/>
    </location>
</feature>
<feature type="transmembrane region" description="Helical" evidence="9">
    <location>
        <begin position="224"/>
        <end position="249"/>
    </location>
</feature>
<evidence type="ECO:0000256" key="3">
    <source>
        <dbReference type="ARBA" id="ARBA00022989"/>
    </source>
</evidence>
<comment type="subcellular location">
    <subcellularLocation>
        <location evidence="1">Membrane</location>
        <topology evidence="1">Multi-pass membrane protein</topology>
    </subcellularLocation>
</comment>
<dbReference type="Proteomes" id="UP001374579">
    <property type="component" value="Unassembled WGS sequence"/>
</dbReference>
<feature type="region of interest" description="Disordered" evidence="8">
    <location>
        <begin position="263"/>
        <end position="404"/>
    </location>
</feature>
<evidence type="ECO:0000313" key="11">
    <source>
        <dbReference type="EMBL" id="KAK7114409.1"/>
    </source>
</evidence>
<keyword evidence="7" id="KW-0807">Transducer</keyword>
<gene>
    <name evidence="11" type="ORF">V1264_000472</name>
</gene>
<proteinExistence type="predicted"/>
<sequence>MSVNSHQFRSVSNVHPHPPSLHSLTVSASQARDHYVSTEADDNLTAILRELEWEHRLFNTPIITFLVFLASFGISGNLCVLHVYRTRFRKTAGSFFIMSLAVMDFVSATLCIPFDIFDLSYPYTHPAPVACRIFRFIEYFTTVAAGLTLTCVAFSRYFKIVNPFHCYSAGQARSLVILMVAIALSVCWPQLVLSGTRTVPTRIPGVLGEDCNLSDRYLDTVYPLIFYSVLLTVFFLCFSIMVAFYVRIISVVWKRSRTRIGERVPSARPVRNRERRNKARERRSRMGRARQSSREARVIRESGERLESDRERSGDRRYNPREGVANRESDRQRRIDRERGGDSDRYGDNGLMPRDGGTVRQSGRDRERGGDSDRYGDNGLMPRDGGTVRQSGRDRGVWDTDTDGPRYVNMPSLFRSRTLSSDEPLSPVSLGSAETSFTSSQTSINTIGRPGNPYFKRWPRHGEKPIFLVKTKRRRSKPPSHLGRTTRMLGLVTAVALLGYVPFLTVQVVALVGAGFQAAAMSGYNEELVFQFCLKSHYLSSAANPLIYSILSPAFRKESMVALKKFLTTRLASLIRNCKTNK</sequence>
<feature type="compositionally biased region" description="Basic residues" evidence="8">
    <location>
        <begin position="273"/>
        <end position="288"/>
    </location>
</feature>
<dbReference type="InterPro" id="IPR000276">
    <property type="entry name" value="GPCR_Rhodpsn"/>
</dbReference>
<dbReference type="GO" id="GO:0004930">
    <property type="term" value="F:G protein-coupled receptor activity"/>
    <property type="evidence" value="ECO:0007669"/>
    <property type="project" value="UniProtKB-KW"/>
</dbReference>
<evidence type="ECO:0000256" key="5">
    <source>
        <dbReference type="ARBA" id="ARBA00023136"/>
    </source>
</evidence>
<dbReference type="Pfam" id="PF00001">
    <property type="entry name" value="7tm_1"/>
    <property type="match status" value="1"/>
</dbReference>
<dbReference type="SUPFAM" id="SSF81321">
    <property type="entry name" value="Family A G protein-coupled receptor-like"/>
    <property type="match status" value="1"/>
</dbReference>
<dbReference type="PROSITE" id="PS50262">
    <property type="entry name" value="G_PROTEIN_RECEP_F1_2"/>
    <property type="match status" value="1"/>
</dbReference>
<evidence type="ECO:0000256" key="9">
    <source>
        <dbReference type="SAM" id="Phobius"/>
    </source>
</evidence>
<organism evidence="11 12">
    <name type="scientific">Littorina saxatilis</name>
    <dbReference type="NCBI Taxonomy" id="31220"/>
    <lineage>
        <taxon>Eukaryota</taxon>
        <taxon>Metazoa</taxon>
        <taxon>Spiralia</taxon>
        <taxon>Lophotrochozoa</taxon>
        <taxon>Mollusca</taxon>
        <taxon>Gastropoda</taxon>
        <taxon>Caenogastropoda</taxon>
        <taxon>Littorinimorpha</taxon>
        <taxon>Littorinoidea</taxon>
        <taxon>Littorinidae</taxon>
        <taxon>Littorina</taxon>
    </lineage>
</organism>
<feature type="region of interest" description="Disordered" evidence="8">
    <location>
        <begin position="418"/>
        <end position="443"/>
    </location>
</feature>
<evidence type="ECO:0000259" key="10">
    <source>
        <dbReference type="PROSITE" id="PS50262"/>
    </source>
</evidence>
<reference evidence="11 12" key="1">
    <citation type="submission" date="2024-02" db="EMBL/GenBank/DDBJ databases">
        <title>Chromosome-scale genome assembly of the rough periwinkle Littorina saxatilis.</title>
        <authorList>
            <person name="De Jode A."/>
            <person name="Faria R."/>
            <person name="Formenti G."/>
            <person name="Sims Y."/>
            <person name="Smith T.P."/>
            <person name="Tracey A."/>
            <person name="Wood J.M.D."/>
            <person name="Zagrodzka Z.B."/>
            <person name="Johannesson K."/>
            <person name="Butlin R.K."/>
            <person name="Leder E.H."/>
        </authorList>
    </citation>
    <scope>NUCLEOTIDE SEQUENCE [LARGE SCALE GENOMIC DNA]</scope>
    <source>
        <strain evidence="11">Snail1</strain>
        <tissue evidence="11">Muscle</tissue>
    </source>
</reference>
<comment type="caution">
    <text evidence="11">The sequence shown here is derived from an EMBL/GenBank/DDBJ whole genome shotgun (WGS) entry which is preliminary data.</text>
</comment>
<feature type="transmembrane region" description="Helical" evidence="9">
    <location>
        <begin position="489"/>
        <end position="516"/>
    </location>
</feature>
<feature type="region of interest" description="Disordered" evidence="8">
    <location>
        <begin position="1"/>
        <end position="20"/>
    </location>
</feature>
<dbReference type="PANTHER" id="PTHR24243">
    <property type="entry name" value="G-PROTEIN COUPLED RECEPTOR"/>
    <property type="match status" value="1"/>
</dbReference>
<keyword evidence="4" id="KW-0297">G-protein coupled receptor</keyword>